<dbReference type="AlphaFoldDB" id="A0A327NR15"/>
<comment type="caution">
    <text evidence="1">The sequence shown here is derived from an EMBL/GenBank/DDBJ whole genome shotgun (WGS) entry which is preliminary data.</text>
</comment>
<sequence length="80" mass="8840">MIQGDLGLQIGFMGLHVVSQPVEHWPMDKRGCLTVLIGIGQTGPSQWTRLSQFVSGQPGKQFWGAKGAKQKPIDEDQQHQ</sequence>
<evidence type="ECO:0000313" key="2">
    <source>
        <dbReference type="Proteomes" id="UP000249016"/>
    </source>
</evidence>
<gene>
    <name evidence="1" type="ORF">HMF3257_14665</name>
</gene>
<organism evidence="1 2">
    <name type="scientific">Spirosoma telluris</name>
    <dbReference type="NCBI Taxonomy" id="2183553"/>
    <lineage>
        <taxon>Bacteria</taxon>
        <taxon>Pseudomonadati</taxon>
        <taxon>Bacteroidota</taxon>
        <taxon>Cytophagia</taxon>
        <taxon>Cytophagales</taxon>
        <taxon>Cytophagaceae</taxon>
        <taxon>Spirosoma</taxon>
    </lineage>
</organism>
<name>A0A327NR15_9BACT</name>
<dbReference type="EMBL" id="QLII01000001">
    <property type="protein sequence ID" value="RAI75128.1"/>
    <property type="molecule type" value="Genomic_DNA"/>
</dbReference>
<keyword evidence="2" id="KW-1185">Reference proteome</keyword>
<dbReference type="Proteomes" id="UP000249016">
    <property type="component" value="Unassembled WGS sequence"/>
</dbReference>
<reference evidence="1 2" key="1">
    <citation type="submission" date="2018-06" db="EMBL/GenBank/DDBJ databases">
        <title>Spirosoma sp. HMF3257 Genome sequencing and assembly.</title>
        <authorList>
            <person name="Kang H."/>
            <person name="Cha I."/>
            <person name="Kim H."/>
            <person name="Kang J."/>
            <person name="Joh K."/>
        </authorList>
    </citation>
    <scope>NUCLEOTIDE SEQUENCE [LARGE SCALE GENOMIC DNA]</scope>
    <source>
        <strain evidence="1 2">HMF3257</strain>
    </source>
</reference>
<proteinExistence type="predicted"/>
<evidence type="ECO:0000313" key="1">
    <source>
        <dbReference type="EMBL" id="RAI75128.1"/>
    </source>
</evidence>
<protein>
    <submittedName>
        <fullName evidence="1">Uncharacterized protein</fullName>
    </submittedName>
</protein>
<accession>A0A327NR15</accession>